<dbReference type="GO" id="GO:0006313">
    <property type="term" value="P:DNA transposition"/>
    <property type="evidence" value="ECO:0007669"/>
    <property type="project" value="InterPro"/>
</dbReference>
<dbReference type="InterPro" id="IPR036515">
    <property type="entry name" value="Transposase_17_sf"/>
</dbReference>
<name>A0A090AJZ3_9GAMM</name>
<gene>
    <name evidence="2" type="ORF">THII_0993</name>
</gene>
<dbReference type="GO" id="GO:0004803">
    <property type="term" value="F:transposase activity"/>
    <property type="evidence" value="ECO:0007669"/>
    <property type="project" value="InterPro"/>
</dbReference>
<dbReference type="PANTHER" id="PTHR36966">
    <property type="entry name" value="REP-ASSOCIATED TYROSINE TRANSPOSASE"/>
    <property type="match status" value="1"/>
</dbReference>
<dbReference type="HOGENOM" id="CLU_068226_6_3_6"/>
<dbReference type="InterPro" id="IPR002686">
    <property type="entry name" value="Transposase_17"/>
</dbReference>
<protein>
    <submittedName>
        <fullName evidence="2">Transposase IS200-family protein</fullName>
    </submittedName>
</protein>
<dbReference type="KEGG" id="tig:THII_0993"/>
<accession>A0A090AJZ3</accession>
<sequence>MQRWSLPDHLHCIWTLPPDDADFPTRWRLIKTGFTKHDDSTCQIERTGSRIKKGEQAIWQHRYWEHFLRDELDFEQHVHYIHYHLVKHG</sequence>
<dbReference type="STRING" id="40754.THII_0993"/>
<reference evidence="2 3" key="1">
    <citation type="journal article" date="2014" name="ISME J.">
        <title>Ecophysiology of Thioploca ingrica as revealed by the complete genome sequence supplemented with proteomic evidence.</title>
        <authorList>
            <person name="Kojima H."/>
            <person name="Ogura Y."/>
            <person name="Yamamoto N."/>
            <person name="Togashi T."/>
            <person name="Mori H."/>
            <person name="Watanabe T."/>
            <person name="Nemoto F."/>
            <person name="Kurokawa K."/>
            <person name="Hayashi T."/>
            <person name="Fukui M."/>
        </authorList>
    </citation>
    <scope>NUCLEOTIDE SEQUENCE [LARGE SCALE GENOMIC DNA]</scope>
</reference>
<evidence type="ECO:0000313" key="2">
    <source>
        <dbReference type="EMBL" id="BAP55290.1"/>
    </source>
</evidence>
<evidence type="ECO:0000259" key="1">
    <source>
        <dbReference type="SMART" id="SM01321"/>
    </source>
</evidence>
<dbReference type="Proteomes" id="UP000031623">
    <property type="component" value="Chromosome"/>
</dbReference>
<dbReference type="SUPFAM" id="SSF143422">
    <property type="entry name" value="Transposase IS200-like"/>
    <property type="match status" value="1"/>
</dbReference>
<dbReference type="GO" id="GO:0043565">
    <property type="term" value="F:sequence-specific DNA binding"/>
    <property type="evidence" value="ECO:0007669"/>
    <property type="project" value="TreeGrafter"/>
</dbReference>
<organism evidence="2 3">
    <name type="scientific">Thioploca ingrica</name>
    <dbReference type="NCBI Taxonomy" id="40754"/>
    <lineage>
        <taxon>Bacteria</taxon>
        <taxon>Pseudomonadati</taxon>
        <taxon>Pseudomonadota</taxon>
        <taxon>Gammaproteobacteria</taxon>
        <taxon>Thiotrichales</taxon>
        <taxon>Thiotrichaceae</taxon>
        <taxon>Thioploca</taxon>
    </lineage>
</organism>
<evidence type="ECO:0000313" key="3">
    <source>
        <dbReference type="Proteomes" id="UP000031623"/>
    </source>
</evidence>
<keyword evidence="3" id="KW-1185">Reference proteome</keyword>
<dbReference type="Gene3D" id="3.30.70.1290">
    <property type="entry name" value="Transposase IS200-like"/>
    <property type="match status" value="1"/>
</dbReference>
<proteinExistence type="predicted"/>
<feature type="domain" description="Transposase IS200-like" evidence="1">
    <location>
        <begin position="3"/>
        <end position="84"/>
    </location>
</feature>
<dbReference type="EMBL" id="AP014633">
    <property type="protein sequence ID" value="BAP55290.1"/>
    <property type="molecule type" value="Genomic_DNA"/>
</dbReference>
<dbReference type="PANTHER" id="PTHR36966:SF1">
    <property type="entry name" value="REP-ASSOCIATED TYROSINE TRANSPOSASE"/>
    <property type="match status" value="1"/>
</dbReference>
<dbReference type="InterPro" id="IPR052715">
    <property type="entry name" value="RAYT_transposase"/>
</dbReference>
<dbReference type="SMART" id="SM01321">
    <property type="entry name" value="Y1_Tnp"/>
    <property type="match status" value="1"/>
</dbReference>
<dbReference type="AlphaFoldDB" id="A0A090AJZ3"/>
<dbReference type="NCBIfam" id="NF047646">
    <property type="entry name" value="REP_Tyr_transpos"/>
    <property type="match status" value="1"/>
</dbReference>